<name>A0ABQ8HUL7_9ROSI</name>
<evidence type="ECO:0000256" key="1">
    <source>
        <dbReference type="ARBA" id="ARBA00004370"/>
    </source>
</evidence>
<dbReference type="PANTHER" id="PTHR31113:SF2">
    <property type="entry name" value="OS04G0423200 PROTEIN"/>
    <property type="match status" value="1"/>
</dbReference>
<organism evidence="7 8">
    <name type="scientific">Xanthoceras sorbifolium</name>
    <dbReference type="NCBI Taxonomy" id="99658"/>
    <lineage>
        <taxon>Eukaryota</taxon>
        <taxon>Viridiplantae</taxon>
        <taxon>Streptophyta</taxon>
        <taxon>Embryophyta</taxon>
        <taxon>Tracheophyta</taxon>
        <taxon>Spermatophyta</taxon>
        <taxon>Magnoliopsida</taxon>
        <taxon>eudicotyledons</taxon>
        <taxon>Gunneridae</taxon>
        <taxon>Pentapetalae</taxon>
        <taxon>rosids</taxon>
        <taxon>malvids</taxon>
        <taxon>Sapindales</taxon>
        <taxon>Sapindaceae</taxon>
        <taxon>Xanthoceroideae</taxon>
        <taxon>Xanthoceras</taxon>
    </lineage>
</organism>
<dbReference type="Proteomes" id="UP000827721">
    <property type="component" value="Unassembled WGS sequence"/>
</dbReference>
<evidence type="ECO:0000256" key="3">
    <source>
        <dbReference type="ARBA" id="ARBA00022692"/>
    </source>
</evidence>
<evidence type="ECO:0000256" key="4">
    <source>
        <dbReference type="ARBA" id="ARBA00022989"/>
    </source>
</evidence>
<sequence>MNPSGFEDTNPEGFDLRTLLSSRSNLEGFDLRTLWVRSRTQRVRRSSKMNFEDEMSGSFKDKSISLMESEIMNSTPNDSKGIENNYELFNQQVTNSILIKYRYSLEYRKEKKQPTDDRVLTLSAPSRYIYSSLIMCILLRVEKSKICTMLSRCTYAAMLSIFHGDLNKLSYMHGFSVNIIKYQLYILCKLNISFLLQKMMRFVRESLFGHLLGLGQKRRQADARIKNQILCRFLLQSSVTSCSLIAITAIVLAAHSLTALLMGPLFFSFPTKCFKKKLFRRFRCLRRSGLLKKVREQLDVAAKGTYILNRDFDTIGRLVARLHDEVEHNKAMMRLCLERSSGEERFSLHVVVNELKKSSVGFQMQVEELEEHVYLCLVSINRARALLIKEMTKSCVQESS</sequence>
<keyword evidence="8" id="KW-1185">Reference proteome</keyword>
<comment type="similarity">
    <text evidence="2">Belongs to the UPF0496 family.</text>
</comment>
<dbReference type="EMBL" id="JAFEMO010000007">
    <property type="protein sequence ID" value="KAH7568069.1"/>
    <property type="molecule type" value="Genomic_DNA"/>
</dbReference>
<gene>
    <name evidence="7" type="ORF">JRO89_XS07G0227000</name>
</gene>
<evidence type="ECO:0000313" key="8">
    <source>
        <dbReference type="Proteomes" id="UP000827721"/>
    </source>
</evidence>
<dbReference type="InterPro" id="IPR007749">
    <property type="entry name" value="DUF677"/>
</dbReference>
<reference evidence="7 8" key="1">
    <citation type="submission" date="2021-02" db="EMBL/GenBank/DDBJ databases">
        <title>Plant Genome Project.</title>
        <authorList>
            <person name="Zhang R.-G."/>
        </authorList>
    </citation>
    <scope>NUCLEOTIDE SEQUENCE [LARGE SCALE GENOMIC DNA]</scope>
    <source>
        <tissue evidence="7">Leaves</tissue>
    </source>
</reference>
<comment type="subcellular location">
    <subcellularLocation>
        <location evidence="1">Membrane</location>
    </subcellularLocation>
</comment>
<keyword evidence="5 6" id="KW-0472">Membrane</keyword>
<evidence type="ECO:0000256" key="5">
    <source>
        <dbReference type="ARBA" id="ARBA00023136"/>
    </source>
</evidence>
<accession>A0ABQ8HUL7</accession>
<evidence type="ECO:0000256" key="2">
    <source>
        <dbReference type="ARBA" id="ARBA00009074"/>
    </source>
</evidence>
<keyword evidence="3 6" id="KW-0812">Transmembrane</keyword>
<evidence type="ECO:0000256" key="6">
    <source>
        <dbReference type="SAM" id="Phobius"/>
    </source>
</evidence>
<dbReference type="PANTHER" id="PTHR31113">
    <property type="entry name" value="UPF0496 PROTEIN 3-RELATED"/>
    <property type="match status" value="1"/>
</dbReference>
<evidence type="ECO:0000313" key="7">
    <source>
        <dbReference type="EMBL" id="KAH7568069.1"/>
    </source>
</evidence>
<keyword evidence="4 6" id="KW-1133">Transmembrane helix</keyword>
<feature type="transmembrane region" description="Helical" evidence="6">
    <location>
        <begin position="244"/>
        <end position="267"/>
    </location>
</feature>
<protein>
    <submittedName>
        <fullName evidence="7">Uncharacterized protein</fullName>
    </submittedName>
</protein>
<comment type="caution">
    <text evidence="7">The sequence shown here is derived from an EMBL/GenBank/DDBJ whole genome shotgun (WGS) entry which is preliminary data.</text>
</comment>
<proteinExistence type="inferred from homology"/>